<dbReference type="OrthoDB" id="331948at2759"/>
<dbReference type="EC" id="2.3.1.225" evidence="7"/>
<evidence type="ECO:0000313" key="10">
    <source>
        <dbReference type="Proteomes" id="UP000728032"/>
    </source>
</evidence>
<dbReference type="PANTHER" id="PTHR12246">
    <property type="entry name" value="PALMITOYLTRANSFERASE ZDHHC16"/>
    <property type="match status" value="1"/>
</dbReference>
<evidence type="ECO:0000259" key="8">
    <source>
        <dbReference type="Pfam" id="PF01529"/>
    </source>
</evidence>
<reference evidence="9" key="1">
    <citation type="submission" date="2020-11" db="EMBL/GenBank/DDBJ databases">
        <authorList>
            <person name="Tran Van P."/>
        </authorList>
    </citation>
    <scope>NUCLEOTIDE SEQUENCE</scope>
</reference>
<dbReference type="Proteomes" id="UP000728032">
    <property type="component" value="Unassembled WGS sequence"/>
</dbReference>
<dbReference type="Pfam" id="PF01529">
    <property type="entry name" value="DHHC"/>
    <property type="match status" value="1"/>
</dbReference>
<comment type="domain">
    <text evidence="7">The DHHC domain is required for palmitoyltransferase activity.</text>
</comment>
<comment type="similarity">
    <text evidence="7">Belongs to the DHHC palmitoyltransferase family.</text>
</comment>
<evidence type="ECO:0000256" key="5">
    <source>
        <dbReference type="ARBA" id="ARBA00023136"/>
    </source>
</evidence>
<dbReference type="EMBL" id="OC916012">
    <property type="protein sequence ID" value="CAD7642794.1"/>
    <property type="molecule type" value="Genomic_DNA"/>
</dbReference>
<evidence type="ECO:0000256" key="2">
    <source>
        <dbReference type="ARBA" id="ARBA00022679"/>
    </source>
</evidence>
<feature type="transmembrane region" description="Helical" evidence="7">
    <location>
        <begin position="181"/>
        <end position="205"/>
    </location>
</feature>
<evidence type="ECO:0000256" key="1">
    <source>
        <dbReference type="ARBA" id="ARBA00004141"/>
    </source>
</evidence>
<dbReference type="InterPro" id="IPR001594">
    <property type="entry name" value="Palmitoyltrfase_DHHC"/>
</dbReference>
<accession>A0A7R9QEL2</accession>
<evidence type="ECO:0000256" key="6">
    <source>
        <dbReference type="ARBA" id="ARBA00023315"/>
    </source>
</evidence>
<dbReference type="InterPro" id="IPR039859">
    <property type="entry name" value="PFA4/ZDH16/20/ERF2-like"/>
</dbReference>
<gene>
    <name evidence="9" type="ORF">ONB1V03_LOCUS3785</name>
</gene>
<sequence>MRFGRLCRRFCGQLCDYMTNKWFAVVLYAKSLCFNSHMNSGYLADTLLEPMFWFVDNFTHLLGPIFVVSVVSLLVVFVVIAYTIGLSFWWRTSKTVTSIALVIGHWLLINVCYHYFMAYTTSPGHPPENTTLSEVVSFCKRCIGPKPSRTHHCSVCNKCVLKMDHHCPWLNNCIGHFNHRYFFMFCLYTWIGTVFVMIFGFTIAYEHFWPQTDITSTESTTSNSTNTSTDFVGYMKHKCIIFEGLMTIGIFVALGALIAYHSLLITKGETCIERHVNKKERKRLLGIGKRFVNPYDFGPRENWRRFLGLHRTGGWLNVLLPSKFAPSGDGLVWLRSDDNNQNECQIVN</sequence>
<evidence type="ECO:0000256" key="7">
    <source>
        <dbReference type="RuleBase" id="RU079119"/>
    </source>
</evidence>
<dbReference type="GO" id="GO:0019706">
    <property type="term" value="F:protein-cysteine S-palmitoyltransferase activity"/>
    <property type="evidence" value="ECO:0007669"/>
    <property type="project" value="UniProtKB-EC"/>
</dbReference>
<name>A0A7R9QEL2_9ACAR</name>
<feature type="transmembrane region" description="Helical" evidence="7">
    <location>
        <begin position="61"/>
        <end position="90"/>
    </location>
</feature>
<proteinExistence type="inferred from homology"/>
<protein>
    <recommendedName>
        <fullName evidence="7">Palmitoyltransferase</fullName>
        <ecNumber evidence="7">2.3.1.225</ecNumber>
    </recommendedName>
</protein>
<keyword evidence="6 7" id="KW-0012">Acyltransferase</keyword>
<dbReference type="GO" id="GO:0016020">
    <property type="term" value="C:membrane"/>
    <property type="evidence" value="ECO:0007669"/>
    <property type="project" value="UniProtKB-SubCell"/>
</dbReference>
<evidence type="ECO:0000256" key="4">
    <source>
        <dbReference type="ARBA" id="ARBA00022989"/>
    </source>
</evidence>
<keyword evidence="3 7" id="KW-0812">Transmembrane</keyword>
<comment type="catalytic activity">
    <reaction evidence="7">
        <text>L-cysteinyl-[protein] + hexadecanoyl-CoA = S-hexadecanoyl-L-cysteinyl-[protein] + CoA</text>
        <dbReference type="Rhea" id="RHEA:36683"/>
        <dbReference type="Rhea" id="RHEA-COMP:10131"/>
        <dbReference type="Rhea" id="RHEA-COMP:11032"/>
        <dbReference type="ChEBI" id="CHEBI:29950"/>
        <dbReference type="ChEBI" id="CHEBI:57287"/>
        <dbReference type="ChEBI" id="CHEBI:57379"/>
        <dbReference type="ChEBI" id="CHEBI:74151"/>
        <dbReference type="EC" id="2.3.1.225"/>
    </reaction>
</comment>
<dbReference type="AlphaFoldDB" id="A0A7R9QEL2"/>
<evidence type="ECO:0000256" key="3">
    <source>
        <dbReference type="ARBA" id="ARBA00022692"/>
    </source>
</evidence>
<feature type="domain" description="Palmitoyltransferase DHHC" evidence="8">
    <location>
        <begin position="137"/>
        <end position="275"/>
    </location>
</feature>
<evidence type="ECO:0000313" key="9">
    <source>
        <dbReference type="EMBL" id="CAD7642794.1"/>
    </source>
</evidence>
<feature type="transmembrane region" description="Helical" evidence="7">
    <location>
        <begin position="96"/>
        <end position="116"/>
    </location>
</feature>
<keyword evidence="10" id="KW-1185">Reference proteome</keyword>
<keyword evidence="2 7" id="KW-0808">Transferase</keyword>
<comment type="subcellular location">
    <subcellularLocation>
        <location evidence="1">Membrane</location>
        <topology evidence="1">Multi-pass membrane protein</topology>
    </subcellularLocation>
</comment>
<dbReference type="PROSITE" id="PS50216">
    <property type="entry name" value="DHHC"/>
    <property type="match status" value="1"/>
</dbReference>
<organism evidence="9">
    <name type="scientific">Oppiella nova</name>
    <dbReference type="NCBI Taxonomy" id="334625"/>
    <lineage>
        <taxon>Eukaryota</taxon>
        <taxon>Metazoa</taxon>
        <taxon>Ecdysozoa</taxon>
        <taxon>Arthropoda</taxon>
        <taxon>Chelicerata</taxon>
        <taxon>Arachnida</taxon>
        <taxon>Acari</taxon>
        <taxon>Acariformes</taxon>
        <taxon>Sarcoptiformes</taxon>
        <taxon>Oribatida</taxon>
        <taxon>Brachypylina</taxon>
        <taxon>Oppioidea</taxon>
        <taxon>Oppiidae</taxon>
        <taxon>Oppiella</taxon>
    </lineage>
</organism>
<keyword evidence="4 7" id="KW-1133">Transmembrane helix</keyword>
<keyword evidence="5 7" id="KW-0472">Membrane</keyword>
<feature type="transmembrane region" description="Helical" evidence="7">
    <location>
        <begin position="240"/>
        <end position="260"/>
    </location>
</feature>
<dbReference type="EMBL" id="CAJPVJ010001187">
    <property type="protein sequence ID" value="CAG2164226.1"/>
    <property type="molecule type" value="Genomic_DNA"/>
</dbReference>